<name>A0A1I7ITI5_9GAMM</name>
<feature type="domain" description="Phosphoribosyltransferase" evidence="1">
    <location>
        <begin position="6"/>
        <end position="175"/>
    </location>
</feature>
<dbReference type="Proteomes" id="UP000198693">
    <property type="component" value="Unassembled WGS sequence"/>
</dbReference>
<dbReference type="Pfam" id="PF00156">
    <property type="entry name" value="Pribosyltran"/>
    <property type="match status" value="1"/>
</dbReference>
<reference evidence="3" key="1">
    <citation type="submission" date="2016-10" db="EMBL/GenBank/DDBJ databases">
        <authorList>
            <person name="Varghese N."/>
            <person name="Submissions S."/>
        </authorList>
    </citation>
    <scope>NUCLEOTIDE SEQUENCE [LARGE SCALE GENOMIC DNA]</scope>
    <source>
        <strain evidence="3">CGMCC 1.6981</strain>
    </source>
</reference>
<dbReference type="CDD" id="cd06223">
    <property type="entry name" value="PRTases_typeI"/>
    <property type="match status" value="1"/>
</dbReference>
<evidence type="ECO:0000313" key="2">
    <source>
        <dbReference type="EMBL" id="SFU76256.1"/>
    </source>
</evidence>
<dbReference type="Gene3D" id="3.40.50.2020">
    <property type="match status" value="1"/>
</dbReference>
<keyword evidence="2" id="KW-0808">Transferase</keyword>
<dbReference type="InterPro" id="IPR000836">
    <property type="entry name" value="PRTase_dom"/>
</dbReference>
<dbReference type="AlphaFoldDB" id="A0A1I7ITI5"/>
<gene>
    <name evidence="2" type="ORF">SAMN04487955_10826</name>
</gene>
<dbReference type="GO" id="GO:0016757">
    <property type="term" value="F:glycosyltransferase activity"/>
    <property type="evidence" value="ECO:0007669"/>
    <property type="project" value="UniProtKB-KW"/>
</dbReference>
<dbReference type="STRING" id="463301.SAMN04487955_10826"/>
<dbReference type="EMBL" id="FPBP01000008">
    <property type="protein sequence ID" value="SFU76256.1"/>
    <property type="molecule type" value="Genomic_DNA"/>
</dbReference>
<dbReference type="Gene3D" id="3.30.1310.20">
    <property type="entry name" value="PRTase-like"/>
    <property type="match status" value="1"/>
</dbReference>
<evidence type="ECO:0000259" key="1">
    <source>
        <dbReference type="Pfam" id="PF00156"/>
    </source>
</evidence>
<keyword evidence="2" id="KW-0328">Glycosyltransferase</keyword>
<accession>A0A1I7ITI5</accession>
<dbReference type="SUPFAM" id="SSF53271">
    <property type="entry name" value="PRTase-like"/>
    <property type="match status" value="1"/>
</dbReference>
<dbReference type="OrthoDB" id="9810066at2"/>
<dbReference type="RefSeq" id="WP_089796059.1">
    <property type="nucleotide sequence ID" value="NZ_FPBP01000008.1"/>
</dbReference>
<dbReference type="InterPro" id="IPR029057">
    <property type="entry name" value="PRTase-like"/>
</dbReference>
<keyword evidence="3" id="KW-1185">Reference proteome</keyword>
<evidence type="ECO:0000313" key="3">
    <source>
        <dbReference type="Proteomes" id="UP000198693"/>
    </source>
</evidence>
<sequence length="207" mass="22731">MFRNRLDAARQLAERLDHLKGERPLVLAIPRGGVPMGRLIADAIDGELDVVLVRKLGAPGNPEFAIGAVSEDGSIQLEEEARYCRDEVLNREVERQRERIAERRRRYTPVRSPIDPTGRVVVVVDDGSATGATMAAALATLRQRQPKRLIAAIGVAPPDTLTRLEALADEVVCLASPSRFYAVGPFFADFAQVEDEDVIRLLGEHAT</sequence>
<organism evidence="2 3">
    <name type="scientific">Halomonas korlensis</name>
    <dbReference type="NCBI Taxonomy" id="463301"/>
    <lineage>
        <taxon>Bacteria</taxon>
        <taxon>Pseudomonadati</taxon>
        <taxon>Pseudomonadota</taxon>
        <taxon>Gammaproteobacteria</taxon>
        <taxon>Oceanospirillales</taxon>
        <taxon>Halomonadaceae</taxon>
        <taxon>Halomonas</taxon>
    </lineage>
</organism>
<protein>
    <submittedName>
        <fullName evidence="2">Predicted phosphoribosyltransferase</fullName>
    </submittedName>
</protein>
<proteinExistence type="predicted"/>